<proteinExistence type="predicted"/>
<name>A0ABV6UI09_9ACTN</name>
<dbReference type="EMBL" id="JBHEZZ010000003">
    <property type="protein sequence ID" value="MFC1401071.1"/>
    <property type="molecule type" value="Genomic_DNA"/>
</dbReference>
<accession>A0ABV6UI09</accession>
<reference evidence="2 3" key="1">
    <citation type="submission" date="2024-09" db="EMBL/GenBank/DDBJ databases">
        <authorList>
            <person name="Lee S.D."/>
        </authorList>
    </citation>
    <scope>NUCLEOTIDE SEQUENCE [LARGE SCALE GENOMIC DNA]</scope>
    <source>
        <strain evidence="2 3">N1-5</strain>
    </source>
</reference>
<dbReference type="RefSeq" id="WP_232242072.1">
    <property type="nucleotide sequence ID" value="NZ_JBHEZZ010000003.1"/>
</dbReference>
<dbReference type="Gene3D" id="2.30.110.10">
    <property type="entry name" value="Electron Transport, Fmn-binding Protein, Chain A"/>
    <property type="match status" value="1"/>
</dbReference>
<evidence type="ECO:0000313" key="2">
    <source>
        <dbReference type="EMBL" id="MFC1401071.1"/>
    </source>
</evidence>
<keyword evidence="3" id="KW-1185">Reference proteome</keyword>
<feature type="domain" description="Pyridoxamine 5'-phosphate oxidase N-terminal" evidence="1">
    <location>
        <begin position="3"/>
        <end position="131"/>
    </location>
</feature>
<dbReference type="PROSITE" id="PS51257">
    <property type="entry name" value="PROKAR_LIPOPROTEIN"/>
    <property type="match status" value="1"/>
</dbReference>
<organism evidence="2 3">
    <name type="scientific">Streptacidiphilus cavernicola</name>
    <dbReference type="NCBI Taxonomy" id="3342716"/>
    <lineage>
        <taxon>Bacteria</taxon>
        <taxon>Bacillati</taxon>
        <taxon>Actinomycetota</taxon>
        <taxon>Actinomycetes</taxon>
        <taxon>Kitasatosporales</taxon>
        <taxon>Streptomycetaceae</taxon>
        <taxon>Streptacidiphilus</taxon>
    </lineage>
</organism>
<protein>
    <submittedName>
        <fullName evidence="2">Pyridoxamine 5'-phosphate oxidase family protein</fullName>
    </submittedName>
</protein>
<dbReference type="SUPFAM" id="SSF50475">
    <property type="entry name" value="FMN-binding split barrel"/>
    <property type="match status" value="1"/>
</dbReference>
<comment type="caution">
    <text evidence="2">The sequence shown here is derived from an EMBL/GenBank/DDBJ whole genome shotgun (WGS) entry which is preliminary data.</text>
</comment>
<gene>
    <name evidence="2" type="ORF">ACEZDJ_07205</name>
</gene>
<evidence type="ECO:0000313" key="3">
    <source>
        <dbReference type="Proteomes" id="UP001592528"/>
    </source>
</evidence>
<dbReference type="InterPro" id="IPR012349">
    <property type="entry name" value="Split_barrel_FMN-bd"/>
</dbReference>
<dbReference type="InterPro" id="IPR011576">
    <property type="entry name" value="Pyridox_Oxase_N"/>
</dbReference>
<dbReference type="Pfam" id="PF01243">
    <property type="entry name" value="PNPOx_N"/>
    <property type="match status" value="1"/>
</dbReference>
<evidence type="ECO:0000259" key="1">
    <source>
        <dbReference type="Pfam" id="PF01243"/>
    </source>
</evidence>
<sequence>MYPPEIRAALAAHTTLTLAYADAQGPGACAVLYACAPDGSLVLVTSRSTRHGGALAADGSVAFTAQADGQDWLSLTGLQGRGRCVLLTGAQRDAGWAAYLDRFPFVGTDPRLGEALRRTDLWALRPDWLRLIDNGKGFGHKQEWPG</sequence>
<dbReference type="Proteomes" id="UP001592528">
    <property type="component" value="Unassembled WGS sequence"/>
</dbReference>